<evidence type="ECO:0000256" key="4">
    <source>
        <dbReference type="ARBA" id="ARBA00023136"/>
    </source>
</evidence>
<evidence type="ECO:0000313" key="6">
    <source>
        <dbReference type="EMBL" id="QAT17366.1"/>
    </source>
</evidence>
<keyword evidence="2" id="KW-0812">Transmembrane</keyword>
<dbReference type="InterPro" id="IPR007452">
    <property type="entry name" value="TamB_C"/>
</dbReference>
<dbReference type="KEGG" id="vai:BU251_06325"/>
<sequence>MGIFTSVLVVFSVVCLWWLLLTRWGASFVVRRVVRDIMGAADYKIAGIDGSLGRHLVIKDLEISRFKGRLPQDLIVRISKIDVFFSVPFPKGLNVEIHNGRLILPDSGNVVLDGALQDGVFEGDVFGKDIHLGDVRRFAPAVKELADLRGLVDRLECRLKVSAQRFAVEGKAHVAEIQGSRFVLQNCPLGFLWEYAKSNGSWASVGIYGGQLELPHAAIVLKPGRIILADGPRDVRLDLRGFSQVENVSISIRLQGTLKEPKLRFDSDPSMPQERLLVMLLTGKSWQSAEKSLSEGGVSADLIKDTLDFLFFGGKVTDLAHALGVSDIHLEIDQNKKGVGLGTQITTRARLNYTVSQEDGSSGNVSMTQKAALVYKVADHLSVEGEKEMRSQESVTNTTQLPETNDAVFLKYKQNF</sequence>
<feature type="domain" description="Translocation and assembly module TamB C-terminal" evidence="5">
    <location>
        <begin position="220"/>
        <end position="416"/>
    </location>
</feature>
<evidence type="ECO:0000256" key="1">
    <source>
        <dbReference type="ARBA" id="ARBA00004167"/>
    </source>
</evidence>
<accession>A0A410P5A5</accession>
<keyword evidence="3" id="KW-1133">Transmembrane helix</keyword>
<name>A0A410P5A5_VELA1</name>
<evidence type="ECO:0000313" key="7">
    <source>
        <dbReference type="Proteomes" id="UP000287243"/>
    </source>
</evidence>
<proteinExistence type="predicted"/>
<comment type="subcellular location">
    <subcellularLocation>
        <location evidence="1">Membrane</location>
        <topology evidence="1">Single-pass membrane protein</topology>
    </subcellularLocation>
</comment>
<protein>
    <recommendedName>
        <fullName evidence="5">Translocation and assembly module TamB C-terminal domain-containing protein</fullName>
    </recommendedName>
</protein>
<gene>
    <name evidence="6" type="ORF">BU251_06325</name>
</gene>
<organism evidence="6 7">
    <name type="scientific">Velamenicoccus archaeovorus</name>
    <dbReference type="NCBI Taxonomy" id="1930593"/>
    <lineage>
        <taxon>Bacteria</taxon>
        <taxon>Pseudomonadati</taxon>
        <taxon>Candidatus Omnitrophota</taxon>
        <taxon>Candidatus Velamenicoccus</taxon>
    </lineage>
</organism>
<keyword evidence="7" id="KW-1185">Reference proteome</keyword>
<dbReference type="EMBL" id="CP019384">
    <property type="protein sequence ID" value="QAT17366.1"/>
    <property type="molecule type" value="Genomic_DNA"/>
</dbReference>
<evidence type="ECO:0000256" key="2">
    <source>
        <dbReference type="ARBA" id="ARBA00022692"/>
    </source>
</evidence>
<reference evidence="6 7" key="1">
    <citation type="submission" date="2017-01" db="EMBL/GenBank/DDBJ databases">
        <title>First insights into the biology of 'candidatus Vampirococcus archaeovorus'.</title>
        <authorList>
            <person name="Kizina J."/>
            <person name="Jordan S."/>
            <person name="Stueber K."/>
            <person name="Reinhardt R."/>
            <person name="Harder J."/>
        </authorList>
    </citation>
    <scope>NUCLEOTIDE SEQUENCE [LARGE SCALE GENOMIC DNA]</scope>
    <source>
        <strain evidence="6 7">LiM</strain>
    </source>
</reference>
<dbReference type="Proteomes" id="UP000287243">
    <property type="component" value="Chromosome"/>
</dbReference>
<keyword evidence="4" id="KW-0472">Membrane</keyword>
<dbReference type="AlphaFoldDB" id="A0A410P5A5"/>
<dbReference type="Pfam" id="PF04357">
    <property type="entry name" value="TamB"/>
    <property type="match status" value="1"/>
</dbReference>
<dbReference type="GO" id="GO:0005886">
    <property type="term" value="C:plasma membrane"/>
    <property type="evidence" value="ECO:0007669"/>
    <property type="project" value="InterPro"/>
</dbReference>
<evidence type="ECO:0000256" key="3">
    <source>
        <dbReference type="ARBA" id="ARBA00022989"/>
    </source>
</evidence>
<dbReference type="GO" id="GO:0009306">
    <property type="term" value="P:protein secretion"/>
    <property type="evidence" value="ECO:0007669"/>
    <property type="project" value="InterPro"/>
</dbReference>
<evidence type="ECO:0000259" key="5">
    <source>
        <dbReference type="Pfam" id="PF04357"/>
    </source>
</evidence>